<accession>A0A7T5EHX2</accession>
<dbReference type="Proteomes" id="UP000677234">
    <property type="component" value="Chromosome"/>
</dbReference>
<dbReference type="EMBL" id="CP073708">
    <property type="protein sequence ID" value="QUO40012.1"/>
    <property type="molecule type" value="Genomic_DNA"/>
</dbReference>
<dbReference type="RefSeq" id="WP_198826566.1">
    <property type="nucleotide sequence ID" value="NZ_CP066308.1"/>
</dbReference>
<dbReference type="Proteomes" id="UP000595847">
    <property type="component" value="Chromosome"/>
</dbReference>
<keyword evidence="4" id="KW-1185">Reference proteome</keyword>
<evidence type="ECO:0000313" key="3">
    <source>
        <dbReference type="Proteomes" id="UP000595847"/>
    </source>
</evidence>
<name>A0A7T5EHX2_9BACL</name>
<gene>
    <name evidence="1" type="ORF">JD108_13420</name>
    <name evidence="2" type="ORF">KDJ56_13365</name>
</gene>
<organism evidence="1 3">
    <name type="scientific">Brevibacillus composti</name>
    <dbReference type="NCBI Taxonomy" id="2796470"/>
    <lineage>
        <taxon>Bacteria</taxon>
        <taxon>Bacillati</taxon>
        <taxon>Bacillota</taxon>
        <taxon>Bacilli</taxon>
        <taxon>Bacillales</taxon>
        <taxon>Paenibacillaceae</taxon>
        <taxon>Brevibacillus</taxon>
    </lineage>
</organism>
<proteinExistence type="predicted"/>
<sequence>MRLLDQWYHQLIIHLREEGVITEAAWREYAGQRFLYVNSPLPPPELGICLTEAGERMTQGTVARPECIFVRSSGTDQVYRFRFRIPEDKKFCCGNLCEDCFLFRS</sequence>
<dbReference type="EMBL" id="CP066308">
    <property type="protein sequence ID" value="QQE72934.1"/>
    <property type="molecule type" value="Genomic_DNA"/>
</dbReference>
<evidence type="ECO:0000313" key="1">
    <source>
        <dbReference type="EMBL" id="QQE72934.1"/>
    </source>
</evidence>
<dbReference type="KEGG" id="bcop:JD108_13420"/>
<protein>
    <submittedName>
        <fullName evidence="1">Uncharacterized protein</fullName>
    </submittedName>
</protein>
<reference evidence="1 3" key="1">
    <citation type="submission" date="2020-12" db="EMBL/GenBank/DDBJ databases">
        <title>strain FJAT-54423T represents a novel species of the genus Brevibacillus.</title>
        <authorList>
            <person name="Tang R."/>
        </authorList>
    </citation>
    <scope>NUCLEOTIDE SEQUENCE [LARGE SCALE GENOMIC DNA]</scope>
    <source>
        <strain evidence="1 3">FJAT-54423</strain>
    </source>
</reference>
<dbReference type="AlphaFoldDB" id="A0A7T5EHX2"/>
<reference evidence="2" key="2">
    <citation type="submission" date="2021-04" db="EMBL/GenBank/DDBJ databases">
        <title>Brevibacillus composti FJAT-54423, complete genome.</title>
        <authorList>
            <person name="Tang R."/>
        </authorList>
    </citation>
    <scope>NUCLEOTIDE SEQUENCE</scope>
    <source>
        <strain evidence="2">FJAT-54424</strain>
    </source>
</reference>
<evidence type="ECO:0000313" key="2">
    <source>
        <dbReference type="EMBL" id="QUO40012.1"/>
    </source>
</evidence>
<evidence type="ECO:0000313" key="4">
    <source>
        <dbReference type="Proteomes" id="UP000677234"/>
    </source>
</evidence>